<proteinExistence type="predicted"/>
<organism evidence="4 5">
    <name type="scientific">Oceanomicrobium pacificus</name>
    <dbReference type="NCBI Taxonomy" id="2692916"/>
    <lineage>
        <taxon>Bacteria</taxon>
        <taxon>Pseudomonadati</taxon>
        <taxon>Pseudomonadota</taxon>
        <taxon>Alphaproteobacteria</taxon>
        <taxon>Rhodobacterales</taxon>
        <taxon>Paracoccaceae</taxon>
        <taxon>Oceanomicrobium</taxon>
    </lineage>
</organism>
<dbReference type="RefSeq" id="WP_160854695.1">
    <property type="nucleotide sequence ID" value="NZ_WUWG01000003.1"/>
</dbReference>
<evidence type="ECO:0000259" key="3">
    <source>
        <dbReference type="Pfam" id="PF13193"/>
    </source>
</evidence>
<dbReference type="Pfam" id="PF13193">
    <property type="entry name" value="AMP-binding_C"/>
    <property type="match status" value="1"/>
</dbReference>
<dbReference type="GO" id="GO:0016878">
    <property type="term" value="F:acid-thiol ligase activity"/>
    <property type="evidence" value="ECO:0007669"/>
    <property type="project" value="TreeGrafter"/>
</dbReference>
<dbReference type="Proteomes" id="UP000436016">
    <property type="component" value="Unassembled WGS sequence"/>
</dbReference>
<dbReference type="EMBL" id="WUWG01000003">
    <property type="protein sequence ID" value="MXU65849.1"/>
    <property type="molecule type" value="Genomic_DNA"/>
</dbReference>
<dbReference type="InterPro" id="IPR042099">
    <property type="entry name" value="ANL_N_sf"/>
</dbReference>
<dbReference type="PANTHER" id="PTHR43352:SF1">
    <property type="entry name" value="ANTHRANILATE--COA LIGASE"/>
    <property type="match status" value="1"/>
</dbReference>
<keyword evidence="1" id="KW-0436">Ligase</keyword>
<keyword evidence="5" id="KW-1185">Reference proteome</keyword>
<evidence type="ECO:0000313" key="5">
    <source>
        <dbReference type="Proteomes" id="UP000436016"/>
    </source>
</evidence>
<feature type="domain" description="AMP-binding enzyme C-terminal" evidence="3">
    <location>
        <begin position="435"/>
        <end position="510"/>
    </location>
</feature>
<gene>
    <name evidence="4" type="ORF">GSH16_10340</name>
</gene>
<feature type="domain" description="AMP-dependent synthetase/ligase" evidence="2">
    <location>
        <begin position="28"/>
        <end position="385"/>
    </location>
</feature>
<dbReference type="Gene3D" id="3.40.50.12780">
    <property type="entry name" value="N-terminal domain of ligase-like"/>
    <property type="match status" value="1"/>
</dbReference>
<reference evidence="4 5" key="1">
    <citation type="submission" date="2019-12" db="EMBL/GenBank/DDBJ databases">
        <title>Strain KN286 was isolated from seawater, which was collected from Caroline Seamount in the tropical western Pacific.</title>
        <authorList>
            <person name="Wang Q."/>
        </authorList>
    </citation>
    <scope>NUCLEOTIDE SEQUENCE [LARGE SCALE GENOMIC DNA]</scope>
    <source>
        <strain evidence="4 5">KN286</strain>
    </source>
</reference>
<dbReference type="Gene3D" id="3.30.300.30">
    <property type="match status" value="1"/>
</dbReference>
<name>A0A6B0TSU7_9RHOB</name>
<dbReference type="GO" id="GO:0044550">
    <property type="term" value="P:secondary metabolite biosynthetic process"/>
    <property type="evidence" value="ECO:0007669"/>
    <property type="project" value="TreeGrafter"/>
</dbReference>
<dbReference type="InterPro" id="IPR025110">
    <property type="entry name" value="AMP-bd_C"/>
</dbReference>
<sequence length="524" mass="55329">MPDPALFDDGPPPTCPARFNMAAYVLEAGRARPDHPALLTLAGPGQVALSLSHGALRRAVLETAAGLQAAGLARGDRIVLRLGNVPAFPILFYASLALGAVPVPLSAQLTASELAPMLDLIAPAMIAHGGDLPLPDHKALRVDADRLDHLRTCGTLAGFADTGADDPAYILFTSGTGGRPRAVLHAHRAAFARRMMWHDWYGLTPRDRMLHAGAFNWSYTLGTGLTDPWAAGATALIYTGPPDRAVWAALAAEHGATIFAAVPGVYRQLLKSGADCRAGFSALRHGLSAGEAMSPDLHRAWQDATGCRVHEALGMTEISTYVSGAPHRPAPTGTSGYPQAGRRIAILPETDADTASGARPAPVPRGTPGLLAVSTRDPGLMLGYLDEAGAPPRPADGDWFLTGDRAVMAEDGAITHLGRADDVLNVQGYRVSAREVELALAAHPQVEEVAVAALRRRADLDVMAAFIVPVAGSHPAPETLSDFLNDRLARYKQPREFILLDALPRSANGKILKRVLTDAHGWKG</sequence>
<dbReference type="AlphaFoldDB" id="A0A6B0TSU7"/>
<dbReference type="Pfam" id="PF00501">
    <property type="entry name" value="AMP-binding"/>
    <property type="match status" value="1"/>
</dbReference>
<evidence type="ECO:0000313" key="4">
    <source>
        <dbReference type="EMBL" id="MXU65849.1"/>
    </source>
</evidence>
<dbReference type="SUPFAM" id="SSF56801">
    <property type="entry name" value="Acetyl-CoA synthetase-like"/>
    <property type="match status" value="1"/>
</dbReference>
<protein>
    <submittedName>
        <fullName evidence="4">AMP-binding protein</fullName>
    </submittedName>
</protein>
<evidence type="ECO:0000259" key="2">
    <source>
        <dbReference type="Pfam" id="PF00501"/>
    </source>
</evidence>
<accession>A0A6B0TSU7</accession>
<comment type="caution">
    <text evidence="4">The sequence shown here is derived from an EMBL/GenBank/DDBJ whole genome shotgun (WGS) entry which is preliminary data.</text>
</comment>
<evidence type="ECO:0000256" key="1">
    <source>
        <dbReference type="ARBA" id="ARBA00022598"/>
    </source>
</evidence>
<dbReference type="InterPro" id="IPR000873">
    <property type="entry name" value="AMP-dep_synth/lig_dom"/>
</dbReference>
<dbReference type="InterPro" id="IPR045851">
    <property type="entry name" value="AMP-bd_C_sf"/>
</dbReference>
<dbReference type="PANTHER" id="PTHR43352">
    <property type="entry name" value="ACETYL-COA SYNTHETASE"/>
    <property type="match status" value="1"/>
</dbReference>